<proteinExistence type="predicted"/>
<feature type="coiled-coil region" evidence="1">
    <location>
        <begin position="48"/>
        <end position="82"/>
    </location>
</feature>
<evidence type="ECO:0000313" key="5">
    <source>
        <dbReference type="Proteomes" id="UP001230268"/>
    </source>
</evidence>
<gene>
    <name evidence="4" type="ORF">BgAZ_108940</name>
</gene>
<keyword evidence="5" id="KW-1185">Reference proteome</keyword>
<comment type="caution">
    <text evidence="4">The sequence shown here is derived from an EMBL/GenBank/DDBJ whole genome shotgun (WGS) entry which is preliminary data.</text>
</comment>
<evidence type="ECO:0000256" key="3">
    <source>
        <dbReference type="SAM" id="SignalP"/>
    </source>
</evidence>
<dbReference type="Proteomes" id="UP001230268">
    <property type="component" value="Unassembled WGS sequence"/>
</dbReference>
<feature type="compositionally biased region" description="Basic and acidic residues" evidence="2">
    <location>
        <begin position="222"/>
        <end position="232"/>
    </location>
</feature>
<feature type="compositionally biased region" description="Acidic residues" evidence="2">
    <location>
        <begin position="233"/>
        <end position="250"/>
    </location>
</feature>
<organism evidence="4 5">
    <name type="scientific">Babesia gibsoni</name>
    <dbReference type="NCBI Taxonomy" id="33632"/>
    <lineage>
        <taxon>Eukaryota</taxon>
        <taxon>Sar</taxon>
        <taxon>Alveolata</taxon>
        <taxon>Apicomplexa</taxon>
        <taxon>Aconoidasida</taxon>
        <taxon>Piroplasmida</taxon>
        <taxon>Babesiidae</taxon>
        <taxon>Babesia</taxon>
    </lineage>
</organism>
<keyword evidence="3" id="KW-0732">Signal</keyword>
<dbReference type="EMBL" id="JAVEPI010000001">
    <property type="protein sequence ID" value="KAK1444988.1"/>
    <property type="molecule type" value="Genomic_DNA"/>
</dbReference>
<sequence length="250" mass="28603">MVGVSYAIVYINAVLFLECTVAKSFGRLDTPPLEVYPDAVFPEDINAAARAVEQQKLVQDEVNELERNEKKLRESFRAAKGDGIWRKVTSLETKNGLSNLYLADAPVVYLTIPAILPDEQIDILDWTKTLLIRHRQVEEIKTCKQEIKNLRKRHDAEWERMRAVSLQFSTDRSKLSEFKALKQELDLLDKRIDEEAERLYKLEEVEDALIKKEGAADEAAGEESKLEAREQELADAADEEDEEDEHGTDL</sequence>
<dbReference type="AlphaFoldDB" id="A0AAD8UW98"/>
<feature type="region of interest" description="Disordered" evidence="2">
    <location>
        <begin position="212"/>
        <end position="250"/>
    </location>
</feature>
<accession>A0AAD8UW98</accession>
<name>A0AAD8UW98_BABGI</name>
<protein>
    <submittedName>
        <fullName evidence="4">Uncharacterized protein</fullName>
    </submittedName>
</protein>
<feature type="signal peptide" evidence="3">
    <location>
        <begin position="1"/>
        <end position="22"/>
    </location>
</feature>
<reference evidence="4" key="1">
    <citation type="submission" date="2023-08" db="EMBL/GenBank/DDBJ databases">
        <title>Draft sequence of the Babesia gibsoni genome.</title>
        <authorList>
            <person name="Yamagishi J.Y."/>
            <person name="Xuan X.X."/>
        </authorList>
    </citation>
    <scope>NUCLEOTIDE SEQUENCE</scope>
    <source>
        <strain evidence="4">Azabu</strain>
    </source>
</reference>
<evidence type="ECO:0000256" key="1">
    <source>
        <dbReference type="SAM" id="Coils"/>
    </source>
</evidence>
<evidence type="ECO:0000313" key="4">
    <source>
        <dbReference type="EMBL" id="KAK1444988.1"/>
    </source>
</evidence>
<feature type="chain" id="PRO_5042197292" evidence="3">
    <location>
        <begin position="23"/>
        <end position="250"/>
    </location>
</feature>
<keyword evidence="1" id="KW-0175">Coiled coil</keyword>
<evidence type="ECO:0000256" key="2">
    <source>
        <dbReference type="SAM" id="MobiDB-lite"/>
    </source>
</evidence>